<evidence type="ECO:0000256" key="3">
    <source>
        <dbReference type="ARBA" id="ARBA00022692"/>
    </source>
</evidence>
<evidence type="ECO:0000256" key="1">
    <source>
        <dbReference type="ARBA" id="ARBA00004167"/>
    </source>
</evidence>
<dbReference type="PANTHER" id="PTHR34478">
    <property type="entry name" value="PROTEIN LEMA"/>
    <property type="match status" value="1"/>
</dbReference>
<evidence type="ECO:0000256" key="4">
    <source>
        <dbReference type="ARBA" id="ARBA00022989"/>
    </source>
</evidence>
<dbReference type="KEGG" id="avu:BK816_08100"/>
<evidence type="ECO:0000313" key="8">
    <source>
        <dbReference type="Proteomes" id="UP000176288"/>
    </source>
</evidence>
<evidence type="ECO:0000256" key="5">
    <source>
        <dbReference type="ARBA" id="ARBA00023136"/>
    </source>
</evidence>
<dbReference type="Gene3D" id="1.20.1440.20">
    <property type="entry name" value="LemA-like domain"/>
    <property type="match status" value="1"/>
</dbReference>
<gene>
    <name evidence="7" type="ORF">BK816_08100</name>
</gene>
<dbReference type="EMBL" id="CP017812">
    <property type="protein sequence ID" value="AOZ73250.1"/>
    <property type="molecule type" value="Genomic_DNA"/>
</dbReference>
<name>A0A1D9MM82_9ACTO</name>
<comment type="similarity">
    <text evidence="2">Belongs to the LemA family.</text>
</comment>
<dbReference type="InterPro" id="IPR007156">
    <property type="entry name" value="MamQ_LemA"/>
</dbReference>
<dbReference type="SUPFAM" id="SSF140478">
    <property type="entry name" value="LemA-like"/>
    <property type="match status" value="1"/>
</dbReference>
<evidence type="ECO:0000256" key="2">
    <source>
        <dbReference type="ARBA" id="ARBA00008854"/>
    </source>
</evidence>
<dbReference type="AlphaFoldDB" id="A0A1D9MM82"/>
<dbReference type="InterPro" id="IPR023353">
    <property type="entry name" value="LemA-like_dom_sf"/>
</dbReference>
<dbReference type="Proteomes" id="UP000176288">
    <property type="component" value="Chromosome"/>
</dbReference>
<feature type="transmembrane region" description="Helical" evidence="6">
    <location>
        <begin position="6"/>
        <end position="30"/>
    </location>
</feature>
<organism evidence="7 8">
    <name type="scientific">Boudabousia tangfeifanii</name>
    <dbReference type="NCBI Taxonomy" id="1912795"/>
    <lineage>
        <taxon>Bacteria</taxon>
        <taxon>Bacillati</taxon>
        <taxon>Actinomycetota</taxon>
        <taxon>Actinomycetes</taxon>
        <taxon>Actinomycetales</taxon>
        <taxon>Actinomycetaceae</taxon>
        <taxon>Boudabousia</taxon>
    </lineage>
</organism>
<keyword evidence="3 6" id="KW-0812">Transmembrane</keyword>
<dbReference type="Pfam" id="PF04011">
    <property type="entry name" value="LemA"/>
    <property type="match status" value="1"/>
</dbReference>
<reference evidence="7 8" key="1">
    <citation type="submission" date="2016-10" db="EMBL/GenBank/DDBJ databases">
        <title>Actinomyces aegypiusis sp. nov., isolated from the Aegypius monachus in Qinghai Tibet Plateau China.</title>
        <authorList>
            <person name="Wang Y."/>
        </authorList>
    </citation>
    <scope>NUCLEOTIDE SEQUENCE [LARGE SCALE GENOMIC DNA]</scope>
    <source>
        <strain evidence="7 8">VUL4_3</strain>
    </source>
</reference>
<comment type="subcellular location">
    <subcellularLocation>
        <location evidence="1">Membrane</location>
        <topology evidence="1">Single-pass membrane protein</topology>
    </subcellularLocation>
</comment>
<dbReference type="PANTHER" id="PTHR34478:SF2">
    <property type="entry name" value="MEMBRANE PROTEIN"/>
    <property type="match status" value="1"/>
</dbReference>
<accession>A0A1D9MM82</accession>
<protein>
    <submittedName>
        <fullName evidence="7">LemA family protein</fullName>
    </submittedName>
</protein>
<evidence type="ECO:0000313" key="7">
    <source>
        <dbReference type="EMBL" id="AOZ73250.1"/>
    </source>
</evidence>
<dbReference type="RefSeq" id="WP_071164713.1">
    <property type="nucleotide sequence ID" value="NZ_CP017812.1"/>
</dbReference>
<dbReference type="STRING" id="1912795.BK816_08100"/>
<proteinExistence type="inferred from homology"/>
<sequence length="186" mass="21098">MSALAIIGIVFLVLVILLGVFLIVSYNSFVNSRELVKNAKSQIAVQMETRWDALTSLISATKKYSEHESKVLHDTVQQRTGVNKDSAVSELEKDESTFTSAFNRLLAVAENYPDLKASEVYKETMRQLGEYEENIRMARMVFNDTTTKYNRKVLVFPMSIVAAMFGFRELPYFQISEGKSSSPSWD</sequence>
<dbReference type="GO" id="GO:0016020">
    <property type="term" value="C:membrane"/>
    <property type="evidence" value="ECO:0007669"/>
    <property type="project" value="UniProtKB-SubCell"/>
</dbReference>
<keyword evidence="5 6" id="KW-0472">Membrane</keyword>
<dbReference type="OrthoDB" id="9804152at2"/>
<keyword evidence="8" id="KW-1185">Reference proteome</keyword>
<keyword evidence="4 6" id="KW-1133">Transmembrane helix</keyword>
<evidence type="ECO:0000256" key="6">
    <source>
        <dbReference type="SAM" id="Phobius"/>
    </source>
</evidence>